<reference evidence="2" key="1">
    <citation type="submission" date="2020-12" db="EMBL/GenBank/DDBJ databases">
        <title>WGS assembly of Carya illinoinensis cv. Pawnee.</title>
        <authorList>
            <person name="Platts A."/>
            <person name="Shu S."/>
            <person name="Wright S."/>
            <person name="Barry K."/>
            <person name="Edger P."/>
            <person name="Pires J.C."/>
            <person name="Schmutz J."/>
        </authorList>
    </citation>
    <scope>NUCLEOTIDE SEQUENCE</scope>
    <source>
        <tissue evidence="2">Leaf</tissue>
    </source>
</reference>
<dbReference type="Proteomes" id="UP000811609">
    <property type="component" value="Chromosome 7"/>
</dbReference>
<evidence type="ECO:0000256" key="1">
    <source>
        <dbReference type="SAM" id="Phobius"/>
    </source>
</evidence>
<gene>
    <name evidence="2" type="ORF">CIPAW_07G127100</name>
</gene>
<feature type="transmembrane region" description="Helical" evidence="1">
    <location>
        <begin position="15"/>
        <end position="35"/>
    </location>
</feature>
<evidence type="ECO:0000313" key="3">
    <source>
        <dbReference type="Proteomes" id="UP000811609"/>
    </source>
</evidence>
<name>A0A8T1PUC7_CARIL</name>
<proteinExistence type="predicted"/>
<dbReference type="EMBL" id="CM031815">
    <property type="protein sequence ID" value="KAG6648149.1"/>
    <property type="molecule type" value="Genomic_DNA"/>
</dbReference>
<sequence>MNSTLILHHHQTESLFFYICLRLCWIHCFILALPLSTRL</sequence>
<organism evidence="2 3">
    <name type="scientific">Carya illinoinensis</name>
    <name type="common">Pecan</name>
    <dbReference type="NCBI Taxonomy" id="32201"/>
    <lineage>
        <taxon>Eukaryota</taxon>
        <taxon>Viridiplantae</taxon>
        <taxon>Streptophyta</taxon>
        <taxon>Embryophyta</taxon>
        <taxon>Tracheophyta</taxon>
        <taxon>Spermatophyta</taxon>
        <taxon>Magnoliopsida</taxon>
        <taxon>eudicotyledons</taxon>
        <taxon>Gunneridae</taxon>
        <taxon>Pentapetalae</taxon>
        <taxon>rosids</taxon>
        <taxon>fabids</taxon>
        <taxon>Fagales</taxon>
        <taxon>Juglandaceae</taxon>
        <taxon>Carya</taxon>
    </lineage>
</organism>
<evidence type="ECO:0000313" key="2">
    <source>
        <dbReference type="EMBL" id="KAG6648149.1"/>
    </source>
</evidence>
<keyword evidence="1" id="KW-0472">Membrane</keyword>
<keyword evidence="3" id="KW-1185">Reference proteome</keyword>
<keyword evidence="1" id="KW-0812">Transmembrane</keyword>
<dbReference type="AlphaFoldDB" id="A0A8T1PUC7"/>
<comment type="caution">
    <text evidence="2">The sequence shown here is derived from an EMBL/GenBank/DDBJ whole genome shotgun (WGS) entry which is preliminary data.</text>
</comment>
<protein>
    <submittedName>
        <fullName evidence="2">Uncharacterized protein</fullName>
    </submittedName>
</protein>
<keyword evidence="1" id="KW-1133">Transmembrane helix</keyword>
<accession>A0A8T1PUC7</accession>